<dbReference type="KEGG" id="aten:116301115"/>
<keyword evidence="3" id="KW-0539">Nucleus</keyword>
<dbReference type="Gene3D" id="2.80.10.50">
    <property type="match status" value="1"/>
</dbReference>
<evidence type="ECO:0000256" key="2">
    <source>
        <dbReference type="ARBA" id="ARBA00010878"/>
    </source>
</evidence>
<dbReference type="CDD" id="cd23338">
    <property type="entry name" value="beta-trefoil_FSCN_FRG1"/>
    <property type="match status" value="1"/>
</dbReference>
<dbReference type="PANTHER" id="PTHR12928:SF0">
    <property type="entry name" value="FSHD REGION GENE 1"/>
    <property type="match status" value="1"/>
</dbReference>
<dbReference type="FunCoup" id="A0A6P8IGY8">
    <property type="interactions" value="1654"/>
</dbReference>
<dbReference type="Pfam" id="PF06229">
    <property type="entry name" value="FRG1"/>
    <property type="match status" value="1"/>
</dbReference>
<dbReference type="AlphaFoldDB" id="A0A6P8IGY8"/>
<feature type="region of interest" description="Disordered" evidence="4">
    <location>
        <begin position="1"/>
        <end position="45"/>
    </location>
</feature>
<dbReference type="GeneID" id="116301115"/>
<protein>
    <submittedName>
        <fullName evidence="6">Protein FRG1-like</fullName>
    </submittedName>
</protein>
<dbReference type="GO" id="GO:0071013">
    <property type="term" value="C:catalytic step 2 spliceosome"/>
    <property type="evidence" value="ECO:0007669"/>
    <property type="project" value="TreeGrafter"/>
</dbReference>
<dbReference type="OrthoDB" id="5539371at2759"/>
<keyword evidence="5" id="KW-1185">Reference proteome</keyword>
<dbReference type="InParanoid" id="A0A6P8IGY8"/>
<dbReference type="GO" id="GO:0055120">
    <property type="term" value="C:striated muscle dense body"/>
    <property type="evidence" value="ECO:0007669"/>
    <property type="project" value="TreeGrafter"/>
</dbReference>
<evidence type="ECO:0000256" key="1">
    <source>
        <dbReference type="ARBA" id="ARBA00004604"/>
    </source>
</evidence>
<dbReference type="RefSeq" id="XP_031565984.1">
    <property type="nucleotide sequence ID" value="XM_031710124.1"/>
</dbReference>
<dbReference type="SUPFAM" id="SSF50405">
    <property type="entry name" value="Actin-crosslinking proteins"/>
    <property type="match status" value="1"/>
</dbReference>
<organism evidence="5 6">
    <name type="scientific">Actinia tenebrosa</name>
    <name type="common">Australian red waratah sea anemone</name>
    <dbReference type="NCBI Taxonomy" id="6105"/>
    <lineage>
        <taxon>Eukaryota</taxon>
        <taxon>Metazoa</taxon>
        <taxon>Cnidaria</taxon>
        <taxon>Anthozoa</taxon>
        <taxon>Hexacorallia</taxon>
        <taxon>Actiniaria</taxon>
        <taxon>Actiniidae</taxon>
        <taxon>Actinia</taxon>
    </lineage>
</organism>
<dbReference type="PANTHER" id="PTHR12928">
    <property type="entry name" value="FRG1 PROTEIN"/>
    <property type="match status" value="1"/>
</dbReference>
<accession>A0A6P8IGY8</accession>
<gene>
    <name evidence="6" type="primary">LOC116301115</name>
</gene>
<feature type="compositionally biased region" description="Basic residues" evidence="4">
    <location>
        <begin position="22"/>
        <end position="31"/>
    </location>
</feature>
<reference evidence="6" key="1">
    <citation type="submission" date="2025-08" db="UniProtKB">
        <authorList>
            <consortium name="RefSeq"/>
        </authorList>
    </citation>
    <scope>IDENTIFICATION</scope>
</reference>
<comment type="subcellular location">
    <subcellularLocation>
        <location evidence="1">Nucleus</location>
        <location evidence="1">Nucleolus</location>
    </subcellularLocation>
</comment>
<comment type="similarity">
    <text evidence="2">Belongs to the FRG1 family.</text>
</comment>
<sequence length="261" mass="29405">MADYKQVKSGRLKLKGLNEPSKKKKQKKNKRKREDDTPTDTDTLRHGGWRKLENIFEVSGNIALQTYRGSYVEATDTGSFTVGDPRDDGINCPAPVEILTAVPLSNKIAIKSGYGKFMSVNMMGDVSGRSDAIGAQEQFELVFEEDKVALQAYNGCFLSVTDNGSLAATKKKAGEKEIFYIRTDKAKCKPKSDNPVDDDDDEDNVANCELSYVKKFQSFQDKKIKINKEDTRHLAKAKLDGRLHEEMLDRRQKMKSDKFCK</sequence>
<evidence type="ECO:0000313" key="5">
    <source>
        <dbReference type="Proteomes" id="UP000515163"/>
    </source>
</evidence>
<evidence type="ECO:0000256" key="3">
    <source>
        <dbReference type="ARBA" id="ARBA00023242"/>
    </source>
</evidence>
<evidence type="ECO:0000256" key="4">
    <source>
        <dbReference type="SAM" id="MobiDB-lite"/>
    </source>
</evidence>
<name>A0A6P8IGY8_ACTTE</name>
<dbReference type="GO" id="GO:0051015">
    <property type="term" value="F:actin filament binding"/>
    <property type="evidence" value="ECO:0007669"/>
    <property type="project" value="TreeGrafter"/>
</dbReference>
<dbReference type="GO" id="GO:0005730">
    <property type="term" value="C:nucleolus"/>
    <property type="evidence" value="ECO:0007669"/>
    <property type="project" value="UniProtKB-SubCell"/>
</dbReference>
<proteinExistence type="inferred from homology"/>
<dbReference type="Proteomes" id="UP000515163">
    <property type="component" value="Unplaced"/>
</dbReference>
<feature type="compositionally biased region" description="Basic and acidic residues" evidence="4">
    <location>
        <begin position="32"/>
        <end position="45"/>
    </location>
</feature>
<dbReference type="InterPro" id="IPR008999">
    <property type="entry name" value="Actin-crosslinking"/>
</dbReference>
<dbReference type="InterPro" id="IPR010414">
    <property type="entry name" value="FRG1"/>
</dbReference>
<evidence type="ECO:0000313" key="6">
    <source>
        <dbReference type="RefSeq" id="XP_031565984.1"/>
    </source>
</evidence>